<evidence type="ECO:0000313" key="4">
    <source>
        <dbReference type="Proteomes" id="UP001165090"/>
    </source>
</evidence>
<dbReference type="SUPFAM" id="SSF49562">
    <property type="entry name" value="C2 domain (Calcium/lipid-binding domain, CaLB)"/>
    <property type="match status" value="1"/>
</dbReference>
<dbReference type="Pfam" id="PF01764">
    <property type="entry name" value="Lipase_3"/>
    <property type="match status" value="1"/>
</dbReference>
<name>A0ABQ5RT02_9CHLO</name>
<dbReference type="CDD" id="cd00030">
    <property type="entry name" value="C2"/>
    <property type="match status" value="1"/>
</dbReference>
<comment type="caution">
    <text evidence="3">The sequence shown here is derived from an EMBL/GenBank/DDBJ whole genome shotgun (WGS) entry which is preliminary data.</text>
</comment>
<dbReference type="PANTHER" id="PTHR47759">
    <property type="entry name" value="OS04G0509100 PROTEIN"/>
    <property type="match status" value="1"/>
</dbReference>
<accession>A0ABQ5RT02</accession>
<dbReference type="EMBL" id="BSDZ01000008">
    <property type="protein sequence ID" value="GLI60735.1"/>
    <property type="molecule type" value="Genomic_DNA"/>
</dbReference>
<evidence type="ECO:0000313" key="3">
    <source>
        <dbReference type="EMBL" id="GLI60735.1"/>
    </source>
</evidence>
<evidence type="ECO:0000259" key="2">
    <source>
        <dbReference type="PROSITE" id="PS50004"/>
    </source>
</evidence>
<dbReference type="SMART" id="SM00239">
    <property type="entry name" value="C2"/>
    <property type="match status" value="1"/>
</dbReference>
<dbReference type="Gene3D" id="2.60.40.150">
    <property type="entry name" value="C2 domain"/>
    <property type="match status" value="1"/>
</dbReference>
<organism evidence="3 4">
    <name type="scientific">Volvox africanus</name>
    <dbReference type="NCBI Taxonomy" id="51714"/>
    <lineage>
        <taxon>Eukaryota</taxon>
        <taxon>Viridiplantae</taxon>
        <taxon>Chlorophyta</taxon>
        <taxon>core chlorophytes</taxon>
        <taxon>Chlorophyceae</taxon>
        <taxon>CS clade</taxon>
        <taxon>Chlamydomonadales</taxon>
        <taxon>Volvocaceae</taxon>
        <taxon>Volvox</taxon>
    </lineage>
</organism>
<feature type="region of interest" description="Disordered" evidence="1">
    <location>
        <begin position="307"/>
        <end position="351"/>
    </location>
</feature>
<keyword evidence="4" id="KW-1185">Reference proteome</keyword>
<dbReference type="CDD" id="cd00519">
    <property type="entry name" value="Lipase_3"/>
    <property type="match status" value="1"/>
</dbReference>
<reference evidence="3 4" key="1">
    <citation type="journal article" date="2023" name="IScience">
        <title>Expanded male sex-determining region conserved during the evolution of homothallism in the green alga Volvox.</title>
        <authorList>
            <person name="Yamamoto K."/>
            <person name="Matsuzaki R."/>
            <person name="Mahakham W."/>
            <person name="Heman W."/>
            <person name="Sekimoto H."/>
            <person name="Kawachi M."/>
            <person name="Minakuchi Y."/>
            <person name="Toyoda A."/>
            <person name="Nozaki H."/>
        </authorList>
    </citation>
    <scope>NUCLEOTIDE SEQUENCE [LARGE SCALE GENOMIC DNA]</scope>
    <source>
        <strain evidence="3 4">NIES-4468</strain>
    </source>
</reference>
<proteinExistence type="predicted"/>
<dbReference type="Pfam" id="PF00168">
    <property type="entry name" value="C2"/>
    <property type="match status" value="1"/>
</dbReference>
<dbReference type="Proteomes" id="UP001165090">
    <property type="component" value="Unassembled WGS sequence"/>
</dbReference>
<gene>
    <name evidence="3" type="ORF">VaNZ11_002962</name>
</gene>
<dbReference type="SUPFAM" id="SSF53474">
    <property type="entry name" value="alpha/beta-Hydrolases"/>
    <property type="match status" value="1"/>
</dbReference>
<dbReference type="InterPro" id="IPR035892">
    <property type="entry name" value="C2_domain_sf"/>
</dbReference>
<dbReference type="PANTHER" id="PTHR47759:SF2">
    <property type="entry name" value="TRIGLYCERIDE LIPASE"/>
    <property type="match status" value="1"/>
</dbReference>
<dbReference type="Gene3D" id="3.40.50.1820">
    <property type="entry name" value="alpha/beta hydrolase"/>
    <property type="match status" value="1"/>
</dbReference>
<dbReference type="InterPro" id="IPR000008">
    <property type="entry name" value="C2_dom"/>
</dbReference>
<evidence type="ECO:0000256" key="1">
    <source>
        <dbReference type="SAM" id="MobiDB-lite"/>
    </source>
</evidence>
<dbReference type="InterPro" id="IPR002921">
    <property type="entry name" value="Fungal_lipase-type"/>
</dbReference>
<feature type="compositionally biased region" description="Gly residues" evidence="1">
    <location>
        <begin position="325"/>
        <end position="336"/>
    </location>
</feature>
<sequence>MALAVHNCHPIQVQSRQLPMPPTTFRGIGASSILLLRPCLAAPNTRLNPARRAKFRIAAALPFHRDAHKDGETADKVGHHPQHRHKFDLPLGVVMAGASFEAYLQPQGGQGFQQRSVWGATVTFTDKTFLTEIFMGVLVVELLSAANLRPADIIGFSDPYAIVTLGGSSFQFRTVPGSLNPTWNEVCCMYIKDPATDILRLRIFDKDLGKSDDDLGVAMMGLGELVGTHGVTKTFTLPLRGAGAGSGATVTLRCRLLPFADANPDDVTALTSTVTTAPSPPAVAGLQVAAAAVSAVPEELEAAMMAASHAATSKQSTGTDDGALHNGGGDGGGSGSDGFEDAPTVALPSGEQVPNPWRVLVAMVGRATGAESLIPVAFVENEQTDTQAWIYRNVEAREAVISFRGTEQVKWKDIATDLNLTPCSLNPERLDDNAGLPFTARIIRGWAGVHHKQLMVHKGFLDAYDSVRRTVFTLLDEITGTGNKGDNWKVVVTGHSLGGALATLAAYELADRRTPARAVQKIAMYSFGAPRVGNKAFAEEFDRLVPDAWRITNSNDIIPSVPRLMGYCHVGHAVRLGADGDLKIGRSTAESQDVFGEGKSGMEVIGDIIRKIRVQARPWDEVYSEIADREMRLLDALVGGRGLEEHMETFYLASLQQAVAAQACIEVEGEQRMPSVEGADAQL</sequence>
<dbReference type="InterPro" id="IPR029058">
    <property type="entry name" value="AB_hydrolase_fold"/>
</dbReference>
<protein>
    <recommendedName>
        <fullName evidence="2">C2 domain-containing protein</fullName>
    </recommendedName>
</protein>
<dbReference type="PROSITE" id="PS50004">
    <property type="entry name" value="C2"/>
    <property type="match status" value="1"/>
</dbReference>
<feature type="domain" description="C2" evidence="2">
    <location>
        <begin position="118"/>
        <end position="235"/>
    </location>
</feature>